<dbReference type="RefSeq" id="WP_386097187.1">
    <property type="nucleotide sequence ID" value="NZ_JBHUOZ010000001.1"/>
</dbReference>
<evidence type="ECO:0000313" key="2">
    <source>
        <dbReference type="EMBL" id="MFD2919721.1"/>
    </source>
</evidence>
<dbReference type="InterPro" id="IPR007621">
    <property type="entry name" value="TPM_dom"/>
</dbReference>
<evidence type="ECO:0000259" key="1">
    <source>
        <dbReference type="Pfam" id="PF04536"/>
    </source>
</evidence>
<proteinExistence type="predicted"/>
<organism evidence="2 3">
    <name type="scientific">Terrimonas rubra</name>
    <dbReference type="NCBI Taxonomy" id="1035890"/>
    <lineage>
        <taxon>Bacteria</taxon>
        <taxon>Pseudomonadati</taxon>
        <taxon>Bacteroidota</taxon>
        <taxon>Chitinophagia</taxon>
        <taxon>Chitinophagales</taxon>
        <taxon>Chitinophagaceae</taxon>
        <taxon>Terrimonas</taxon>
    </lineage>
</organism>
<dbReference type="EMBL" id="JBHUOZ010000001">
    <property type="protein sequence ID" value="MFD2919721.1"/>
    <property type="molecule type" value="Genomic_DNA"/>
</dbReference>
<dbReference type="Pfam" id="PF04536">
    <property type="entry name" value="TPM_phosphatase"/>
    <property type="match status" value="1"/>
</dbReference>
<dbReference type="PANTHER" id="PTHR30373:SF8">
    <property type="entry name" value="BLL7265 PROTEIN"/>
    <property type="match status" value="1"/>
</dbReference>
<accession>A0ABW6A4B3</accession>
<keyword evidence="3" id="KW-1185">Reference proteome</keyword>
<dbReference type="Proteomes" id="UP001597511">
    <property type="component" value="Unassembled WGS sequence"/>
</dbReference>
<dbReference type="Gene3D" id="3.10.310.50">
    <property type="match status" value="1"/>
</dbReference>
<evidence type="ECO:0000313" key="3">
    <source>
        <dbReference type="Proteomes" id="UP001597511"/>
    </source>
</evidence>
<reference evidence="3" key="1">
    <citation type="journal article" date="2019" name="Int. J. Syst. Evol. Microbiol.">
        <title>The Global Catalogue of Microorganisms (GCM) 10K type strain sequencing project: providing services to taxonomists for standard genome sequencing and annotation.</title>
        <authorList>
            <consortium name="The Broad Institute Genomics Platform"/>
            <consortium name="The Broad Institute Genome Sequencing Center for Infectious Disease"/>
            <person name="Wu L."/>
            <person name="Ma J."/>
        </authorList>
    </citation>
    <scope>NUCLEOTIDE SEQUENCE [LARGE SCALE GENOMIC DNA]</scope>
    <source>
        <strain evidence="3">KCTC 23299</strain>
    </source>
</reference>
<name>A0ABW6A4B3_9BACT</name>
<feature type="domain" description="TPM" evidence="1">
    <location>
        <begin position="10"/>
        <end position="127"/>
    </location>
</feature>
<dbReference type="PANTHER" id="PTHR30373">
    <property type="entry name" value="UPF0603 PROTEIN YGCG"/>
    <property type="match status" value="1"/>
</dbReference>
<comment type="caution">
    <text evidence="2">The sequence shown here is derived from an EMBL/GenBank/DDBJ whole genome shotgun (WGS) entry which is preliminary data.</text>
</comment>
<sequence length="152" mass="17637">MFPFSKNKPQFFLASEKEQIVNAIRQAEKTTSGEIRLFVESRCRFMDALDRAAEVFFHLKMDLTEDRNGVLVYIAMRDRQIAIFGDENIHKRLGASFWQTEVEQMMEKFQGEHIVDGIVQCMADIGQALHKEFPFEPGHDKNELPDDIVFGH</sequence>
<gene>
    <name evidence="2" type="ORF">ACFS6H_08395</name>
</gene>
<protein>
    <submittedName>
        <fullName evidence="2">TPM domain-containing protein</fullName>
    </submittedName>
</protein>